<feature type="transmembrane region" description="Helical" evidence="1">
    <location>
        <begin position="269"/>
        <end position="293"/>
    </location>
</feature>
<keyword evidence="1" id="KW-1133">Transmembrane helix</keyword>
<reference evidence="2 3" key="1">
    <citation type="submission" date="2018-06" db="EMBL/GenBank/DDBJ databases">
        <authorList>
            <consortium name="Pathogen Informatics"/>
            <person name="Doyle S."/>
        </authorList>
    </citation>
    <scope>NUCLEOTIDE SEQUENCE [LARGE SCALE GENOMIC DNA]</scope>
    <source>
        <strain evidence="3">NCTC 10815</strain>
    </source>
</reference>
<dbReference type="PANTHER" id="PTHR37305:SF1">
    <property type="entry name" value="MEMBRANE PROTEIN"/>
    <property type="match status" value="1"/>
</dbReference>
<feature type="transmembrane region" description="Helical" evidence="1">
    <location>
        <begin position="193"/>
        <end position="219"/>
    </location>
</feature>
<keyword evidence="1" id="KW-0472">Membrane</keyword>
<keyword evidence="1" id="KW-0812">Transmembrane</keyword>
<organism evidence="2 3">
    <name type="scientific">Listeria grayi</name>
    <name type="common">Listeria murrayi</name>
    <dbReference type="NCBI Taxonomy" id="1641"/>
    <lineage>
        <taxon>Bacteria</taxon>
        <taxon>Bacillati</taxon>
        <taxon>Bacillota</taxon>
        <taxon>Bacilli</taxon>
        <taxon>Bacillales</taxon>
        <taxon>Listeriaceae</taxon>
        <taxon>Listeria</taxon>
    </lineage>
</organism>
<dbReference type="PANTHER" id="PTHR37305">
    <property type="entry name" value="INTEGRAL MEMBRANE PROTEIN-RELATED"/>
    <property type="match status" value="1"/>
</dbReference>
<feature type="transmembrane region" description="Helical" evidence="1">
    <location>
        <begin position="152"/>
        <end position="172"/>
    </location>
</feature>
<proteinExistence type="predicted"/>
<dbReference type="GO" id="GO:0005886">
    <property type="term" value="C:plasma membrane"/>
    <property type="evidence" value="ECO:0007669"/>
    <property type="project" value="UniProtKB-SubCell"/>
</dbReference>
<evidence type="ECO:0000256" key="1">
    <source>
        <dbReference type="SAM" id="Phobius"/>
    </source>
</evidence>
<dbReference type="EMBL" id="UGPG01000001">
    <property type="protein sequence ID" value="STY43501.1"/>
    <property type="molecule type" value="Genomic_DNA"/>
</dbReference>
<dbReference type="GO" id="GO:0140359">
    <property type="term" value="F:ABC-type transporter activity"/>
    <property type="evidence" value="ECO:0007669"/>
    <property type="project" value="InterPro"/>
</dbReference>
<evidence type="ECO:0000313" key="2">
    <source>
        <dbReference type="EMBL" id="STY43501.1"/>
    </source>
</evidence>
<name>A0A378MAZ9_LISGR</name>
<gene>
    <name evidence="2" type="primary">ybhS</name>
    <name evidence="2" type="ORF">NCTC10815_00799</name>
</gene>
<feature type="transmembrane region" description="Helical" evidence="1">
    <location>
        <begin position="239"/>
        <end position="262"/>
    </location>
</feature>
<dbReference type="Proteomes" id="UP000254879">
    <property type="component" value="Unassembled WGS sequence"/>
</dbReference>
<dbReference type="RefSeq" id="WP_115345670.1">
    <property type="nucleotide sequence ID" value="NZ_UGPG01000001.1"/>
</dbReference>
<feature type="transmembrane region" description="Helical" evidence="1">
    <location>
        <begin position="324"/>
        <end position="346"/>
    </location>
</feature>
<protein>
    <submittedName>
        <fullName evidence="2">Inner membrane transport permease ybhS</fullName>
    </submittedName>
</protein>
<dbReference type="Pfam" id="PF12679">
    <property type="entry name" value="ABC2_membrane_2"/>
    <property type="match status" value="1"/>
</dbReference>
<feature type="transmembrane region" description="Helical" evidence="1">
    <location>
        <begin position="20"/>
        <end position="39"/>
    </location>
</feature>
<sequence>MMALVNNEWRKLMARKSSWILQLILIVFIIGSAILLLSLSNMLGNSAEDGVTTSENGVIVYQASDGSTISEEQYQSLSDSKSSAYKEKTLSPKDSVTELKKQKTAVSSKEERETLQKEIDYYQGYADAGKTPDVPSGYGSASFFSNLGGMSFIALVLVVIMSSMMVAMEFSGGTIKLLLTRPYSRSQILLSKLIVTLLYGLVTLIILIVVSYLCSFMLPHQSAFLPMATYTGSLSAFDIALRSIAISFVLMIVYASLSFFFSSVIRSQALAIGVGLGVMFASNILGGILQIAIGKYEWIKWVFFNLLNINYYAIGDKIPGNLDFWQALVGLAIYTVIILGLSFYIFKKRDVALT</sequence>
<evidence type="ECO:0000313" key="3">
    <source>
        <dbReference type="Proteomes" id="UP000254879"/>
    </source>
</evidence>
<accession>A0A378MAZ9</accession>
<dbReference type="AlphaFoldDB" id="A0A378MAZ9"/>